<gene>
    <name evidence="5" type="ORF">SAMN04488498_12146</name>
</gene>
<evidence type="ECO:0000256" key="2">
    <source>
        <dbReference type="ARBA" id="ARBA00023125"/>
    </source>
</evidence>
<proteinExistence type="predicted"/>
<dbReference type="Pfam" id="PF13377">
    <property type="entry name" value="Peripla_BP_3"/>
    <property type="match status" value="1"/>
</dbReference>
<name>A0A1I4E4F3_9HYPH</name>
<keyword evidence="3" id="KW-0804">Transcription</keyword>
<dbReference type="SMART" id="SM00354">
    <property type="entry name" value="HTH_LACI"/>
    <property type="match status" value="1"/>
</dbReference>
<dbReference type="Gene3D" id="3.40.50.2300">
    <property type="match status" value="2"/>
</dbReference>
<organism evidence="5 6">
    <name type="scientific">Neomesorhizobium albiziae</name>
    <dbReference type="NCBI Taxonomy" id="335020"/>
    <lineage>
        <taxon>Bacteria</taxon>
        <taxon>Pseudomonadati</taxon>
        <taxon>Pseudomonadota</taxon>
        <taxon>Alphaproteobacteria</taxon>
        <taxon>Hyphomicrobiales</taxon>
        <taxon>Phyllobacteriaceae</taxon>
        <taxon>Neomesorhizobium</taxon>
    </lineage>
</organism>
<dbReference type="Gene3D" id="1.10.260.40">
    <property type="entry name" value="lambda repressor-like DNA-binding domains"/>
    <property type="match status" value="1"/>
</dbReference>
<dbReference type="OrthoDB" id="8433438at2"/>
<dbReference type="InterPro" id="IPR000843">
    <property type="entry name" value="HTH_LacI"/>
</dbReference>
<keyword evidence="2" id="KW-0238">DNA-binding</keyword>
<dbReference type="EMBL" id="FOSL01000021">
    <property type="protein sequence ID" value="SFK99041.1"/>
    <property type="molecule type" value="Genomic_DNA"/>
</dbReference>
<keyword evidence="6" id="KW-1185">Reference proteome</keyword>
<dbReference type="SUPFAM" id="SSF53822">
    <property type="entry name" value="Periplasmic binding protein-like I"/>
    <property type="match status" value="1"/>
</dbReference>
<dbReference type="AlphaFoldDB" id="A0A1I4E4F3"/>
<dbReference type="InterPro" id="IPR028082">
    <property type="entry name" value="Peripla_BP_I"/>
</dbReference>
<evidence type="ECO:0000259" key="4">
    <source>
        <dbReference type="PROSITE" id="PS50932"/>
    </source>
</evidence>
<dbReference type="SUPFAM" id="SSF47413">
    <property type="entry name" value="lambda repressor-like DNA-binding domains"/>
    <property type="match status" value="1"/>
</dbReference>
<dbReference type="InterPro" id="IPR010982">
    <property type="entry name" value="Lambda_DNA-bd_dom_sf"/>
</dbReference>
<dbReference type="Proteomes" id="UP000323300">
    <property type="component" value="Unassembled WGS sequence"/>
</dbReference>
<protein>
    <submittedName>
        <fullName evidence="5">Transcriptional regulator, LacI family</fullName>
    </submittedName>
</protein>
<dbReference type="InterPro" id="IPR046335">
    <property type="entry name" value="LacI/GalR-like_sensor"/>
</dbReference>
<dbReference type="CDD" id="cd01392">
    <property type="entry name" value="HTH_LacI"/>
    <property type="match status" value="1"/>
</dbReference>
<dbReference type="RefSeq" id="WP_149762878.1">
    <property type="nucleotide sequence ID" value="NZ_BSPE01000023.1"/>
</dbReference>
<feature type="domain" description="HTH lacI-type" evidence="4">
    <location>
        <begin position="5"/>
        <end position="59"/>
    </location>
</feature>
<keyword evidence="1" id="KW-0805">Transcription regulation</keyword>
<dbReference type="PANTHER" id="PTHR30146">
    <property type="entry name" value="LACI-RELATED TRANSCRIPTIONAL REPRESSOR"/>
    <property type="match status" value="1"/>
</dbReference>
<dbReference type="PANTHER" id="PTHR30146:SF109">
    <property type="entry name" value="HTH-TYPE TRANSCRIPTIONAL REGULATOR GALS"/>
    <property type="match status" value="1"/>
</dbReference>
<dbReference type="PROSITE" id="PS50932">
    <property type="entry name" value="HTH_LACI_2"/>
    <property type="match status" value="1"/>
</dbReference>
<evidence type="ECO:0000256" key="1">
    <source>
        <dbReference type="ARBA" id="ARBA00023015"/>
    </source>
</evidence>
<evidence type="ECO:0000313" key="5">
    <source>
        <dbReference type="EMBL" id="SFK99041.1"/>
    </source>
</evidence>
<sequence>MSERPTIKDIAGKLGVSPATVSRALSDSGLVAEPTLSRIREAARALNYRPNVSARNLRTQRSMAVLMVVRDVGNPFYLEILKGVEATARGAGYSVLMGNTENDPEREIEYFDMLRDGHADGMILMTGKLPWKHEEYAERLAGLSVVVALEMIGGSGLPHVQIDNAVAASDAVRHLISLGHKRIAHICGPIPEIMSVRRRDGYRIAMKEAGLDIPAGYEPVGDYLLRSGEALCQQLFELTSPPTAIFVANDEMAYGAIHELRRLGLDVPSDVSVVGFDDLYLSEAFYPPLTTVSQPRAEIGQQAMKLLLRTFAGESQAGETMELATTLRIRGSTARPKETGARVRTL</sequence>
<dbReference type="GO" id="GO:0000976">
    <property type="term" value="F:transcription cis-regulatory region binding"/>
    <property type="evidence" value="ECO:0007669"/>
    <property type="project" value="TreeGrafter"/>
</dbReference>
<dbReference type="CDD" id="cd06284">
    <property type="entry name" value="PBP1_LacI-like"/>
    <property type="match status" value="1"/>
</dbReference>
<accession>A0A1I4E4F3</accession>
<dbReference type="Pfam" id="PF00356">
    <property type="entry name" value="LacI"/>
    <property type="match status" value="1"/>
</dbReference>
<evidence type="ECO:0000313" key="6">
    <source>
        <dbReference type="Proteomes" id="UP000323300"/>
    </source>
</evidence>
<dbReference type="GO" id="GO:0003700">
    <property type="term" value="F:DNA-binding transcription factor activity"/>
    <property type="evidence" value="ECO:0007669"/>
    <property type="project" value="TreeGrafter"/>
</dbReference>
<evidence type="ECO:0000256" key="3">
    <source>
        <dbReference type="ARBA" id="ARBA00023163"/>
    </source>
</evidence>
<reference evidence="5 6" key="1">
    <citation type="submission" date="2016-10" db="EMBL/GenBank/DDBJ databases">
        <authorList>
            <person name="Varghese N."/>
            <person name="Submissions S."/>
        </authorList>
    </citation>
    <scope>NUCLEOTIDE SEQUENCE [LARGE SCALE GENOMIC DNA]</scope>
    <source>
        <strain evidence="5 6">DSM 21822</strain>
    </source>
</reference>